<feature type="region of interest" description="Disordered" evidence="1">
    <location>
        <begin position="1"/>
        <end position="34"/>
    </location>
</feature>
<proteinExistence type="predicted"/>
<evidence type="ECO:0000256" key="1">
    <source>
        <dbReference type="SAM" id="MobiDB-lite"/>
    </source>
</evidence>
<organism evidence="2">
    <name type="scientific">viral metagenome</name>
    <dbReference type="NCBI Taxonomy" id="1070528"/>
    <lineage>
        <taxon>unclassified sequences</taxon>
        <taxon>metagenomes</taxon>
        <taxon>organismal metagenomes</taxon>
    </lineage>
</organism>
<accession>A0A6C0F3K2</accession>
<sequence length="469" mass="54423">MPSQKTRKTNRKTTRQSRYYTPRRRPSYYMPPPPPPLPYYYPGYYPLTRRRSQTKKTKKRGRKKYLNRRGVLRVMPSSTPQDIKNVSAEINKYIPYHPKQVKKQDLVVPQFFMPNNTTKKMKKKMNESYAPTINDELVTLKTAQNVAIPDCNNMEAFTLKEPLKVSVPGTFFGRSCVLFTKPEAKKVLLKNLAANKHIDASIIVPPVQLIANCWFNTMFVTFFVSDKGRKFFHFFRQLMIEGRQANGSVIPLKLAESFSLLNFAIDACLTGNKYAYMLDTNNIIRIIYKSIPDAAKKKLPFIVDVDEASNPVRYYSSIISYLHNNALQMMVLRVTDNEWKKALTEKLKKVSKTPHIIIFEVRDGKKKTAGDSGIVTKKPTSFHLNNMKYSLDSAIIRDTTQQHFSATLTCEKVEMGYDGLSYHRLVPLEWKKYINTDHSWGFQGSKDKGVPLEWNFRHGYQMLIYYRVK</sequence>
<name>A0A6C0F3K2_9ZZZZ</name>
<feature type="compositionally biased region" description="Basic residues" evidence="1">
    <location>
        <begin position="1"/>
        <end position="26"/>
    </location>
</feature>
<protein>
    <submittedName>
        <fullName evidence="2">Uncharacterized protein</fullName>
    </submittedName>
</protein>
<dbReference type="EMBL" id="MN739027">
    <property type="protein sequence ID" value="QHT35824.1"/>
    <property type="molecule type" value="Genomic_DNA"/>
</dbReference>
<evidence type="ECO:0000313" key="2">
    <source>
        <dbReference type="EMBL" id="QHT35824.1"/>
    </source>
</evidence>
<dbReference type="AlphaFoldDB" id="A0A6C0F3K2"/>
<reference evidence="2" key="1">
    <citation type="journal article" date="2020" name="Nature">
        <title>Giant virus diversity and host interactions through global metagenomics.</title>
        <authorList>
            <person name="Schulz F."/>
            <person name="Roux S."/>
            <person name="Paez-Espino D."/>
            <person name="Jungbluth S."/>
            <person name="Walsh D.A."/>
            <person name="Denef V.J."/>
            <person name="McMahon K.D."/>
            <person name="Konstantinidis K.T."/>
            <person name="Eloe-Fadrosh E.A."/>
            <person name="Kyrpides N.C."/>
            <person name="Woyke T."/>
        </authorList>
    </citation>
    <scope>NUCLEOTIDE SEQUENCE</scope>
    <source>
        <strain evidence="2">GVMAG-M-3300009182-46</strain>
    </source>
</reference>